<evidence type="ECO:0000259" key="1">
    <source>
        <dbReference type="Pfam" id="PF00535"/>
    </source>
</evidence>
<dbReference type="InterPro" id="IPR029044">
    <property type="entry name" value="Nucleotide-diphossugar_trans"/>
</dbReference>
<dbReference type="Gene3D" id="3.90.550.10">
    <property type="entry name" value="Spore Coat Polysaccharide Biosynthesis Protein SpsA, Chain A"/>
    <property type="match status" value="1"/>
</dbReference>
<dbReference type="KEGG" id="dfl:DFE_2522"/>
<reference evidence="2 3" key="1">
    <citation type="journal article" date="2018" name="Sci. Adv.">
        <title>Multi-heme cytochromes provide a pathway for survival in energy-limited environments.</title>
        <authorList>
            <person name="Deng X."/>
            <person name="Dohmae N."/>
            <person name="Nealson K.H."/>
            <person name="Hashimoto K."/>
            <person name="Okamoto A."/>
        </authorList>
    </citation>
    <scope>NUCLEOTIDE SEQUENCE [LARGE SCALE GENOMIC DNA]</scope>
    <source>
        <strain evidence="2 3">IS5</strain>
    </source>
</reference>
<keyword evidence="2" id="KW-0808">Transferase</keyword>
<dbReference type="CDD" id="cd00761">
    <property type="entry name" value="Glyco_tranf_GTA_type"/>
    <property type="match status" value="1"/>
</dbReference>
<gene>
    <name evidence="2" type="ORF">DFE_2522</name>
</gene>
<dbReference type="PANTHER" id="PTHR43685">
    <property type="entry name" value="GLYCOSYLTRANSFERASE"/>
    <property type="match status" value="1"/>
</dbReference>
<sequence length="313" mass="35626">MHSASIIIPTYNRPKELRDCLESLLAQTVKPLEVIVVDDGNLDEVPFRQDFIDAGVGFVYFKKDIPGLTESRNAGIGLAKGEIIFFLDDDVILFPDYVEQILSVYAEGEGFVAGVGGLEDNKPPMRPRDYVKRAFEWPFLAWGLREGHVLPSGFCTQFGESPFPLKEVTQVDFLLGGVCSFHRDLFREFSFTERYREFGLGEDKDFTVSVSRRYPLYLNPKARLVHLEAAAMRPEDRRWARMFLMGTYLLFKRHMCRGWWSWPLFWYGVTGHFLARCVALAVFPNRGKVEKLKGLVDAVKIIAGGKAPEIGGR</sequence>
<dbReference type="InterPro" id="IPR001173">
    <property type="entry name" value="Glyco_trans_2-like"/>
</dbReference>
<feature type="domain" description="Glycosyltransferase 2-like" evidence="1">
    <location>
        <begin position="5"/>
        <end position="115"/>
    </location>
</feature>
<accession>A0A2Z6B1B9</accession>
<evidence type="ECO:0000313" key="3">
    <source>
        <dbReference type="Proteomes" id="UP000269883"/>
    </source>
</evidence>
<dbReference type="PANTHER" id="PTHR43685:SF2">
    <property type="entry name" value="GLYCOSYLTRANSFERASE 2-LIKE DOMAIN-CONTAINING PROTEIN"/>
    <property type="match status" value="1"/>
</dbReference>
<dbReference type="Pfam" id="PF00535">
    <property type="entry name" value="Glycos_transf_2"/>
    <property type="match status" value="1"/>
</dbReference>
<keyword evidence="3" id="KW-1185">Reference proteome</keyword>
<dbReference type="InterPro" id="IPR050834">
    <property type="entry name" value="Glycosyltransf_2"/>
</dbReference>
<dbReference type="EMBL" id="AP017378">
    <property type="protein sequence ID" value="BBD09248.1"/>
    <property type="molecule type" value="Genomic_DNA"/>
</dbReference>
<dbReference type="Proteomes" id="UP000269883">
    <property type="component" value="Chromosome"/>
</dbReference>
<dbReference type="GO" id="GO:0016740">
    <property type="term" value="F:transferase activity"/>
    <property type="evidence" value="ECO:0007669"/>
    <property type="project" value="UniProtKB-KW"/>
</dbReference>
<proteinExistence type="predicted"/>
<name>A0A2Z6B1B9_9BACT</name>
<dbReference type="RefSeq" id="WP_126380053.1">
    <property type="nucleotide sequence ID" value="NZ_AP017378.1"/>
</dbReference>
<dbReference type="SUPFAM" id="SSF53448">
    <property type="entry name" value="Nucleotide-diphospho-sugar transferases"/>
    <property type="match status" value="1"/>
</dbReference>
<evidence type="ECO:0000313" key="2">
    <source>
        <dbReference type="EMBL" id="BBD09248.1"/>
    </source>
</evidence>
<organism evidence="2 3">
    <name type="scientific">Desulfovibrio ferrophilus</name>
    <dbReference type="NCBI Taxonomy" id="241368"/>
    <lineage>
        <taxon>Bacteria</taxon>
        <taxon>Pseudomonadati</taxon>
        <taxon>Thermodesulfobacteriota</taxon>
        <taxon>Desulfovibrionia</taxon>
        <taxon>Desulfovibrionales</taxon>
        <taxon>Desulfovibrionaceae</taxon>
        <taxon>Desulfovibrio</taxon>
    </lineage>
</organism>
<protein>
    <submittedName>
        <fullName evidence="2">Glycosyl transferase, family 2</fullName>
    </submittedName>
</protein>
<dbReference type="OrthoDB" id="5291101at2"/>
<dbReference type="AlphaFoldDB" id="A0A2Z6B1B9"/>